<dbReference type="GO" id="GO:0005254">
    <property type="term" value="F:chloride channel activity"/>
    <property type="evidence" value="ECO:0007669"/>
    <property type="project" value="UniProtKB-KW"/>
</dbReference>
<evidence type="ECO:0000256" key="8">
    <source>
        <dbReference type="ARBA" id="ARBA00023214"/>
    </source>
</evidence>
<evidence type="ECO:0000256" key="9">
    <source>
        <dbReference type="ARBA" id="ARBA00023303"/>
    </source>
</evidence>
<dbReference type="InterPro" id="IPR001807">
    <property type="entry name" value="ClC"/>
</dbReference>
<gene>
    <name evidence="11" type="ORF">S01H4_22385</name>
</gene>
<dbReference type="SUPFAM" id="SSF81340">
    <property type="entry name" value="Clc chloride channel"/>
    <property type="match status" value="1"/>
</dbReference>
<feature type="transmembrane region" description="Helical" evidence="10">
    <location>
        <begin position="273"/>
        <end position="290"/>
    </location>
</feature>
<comment type="caution">
    <text evidence="11">The sequence shown here is derived from an EMBL/GenBank/DDBJ whole genome shotgun (WGS) entry which is preliminary data.</text>
</comment>
<evidence type="ECO:0000256" key="1">
    <source>
        <dbReference type="ARBA" id="ARBA00004141"/>
    </source>
</evidence>
<dbReference type="PANTHER" id="PTHR43427:SF6">
    <property type="entry name" value="CHLORIDE CHANNEL PROTEIN CLC-E"/>
    <property type="match status" value="1"/>
</dbReference>
<evidence type="ECO:0000256" key="2">
    <source>
        <dbReference type="ARBA" id="ARBA00022448"/>
    </source>
</evidence>
<feature type="transmembrane region" description="Helical" evidence="10">
    <location>
        <begin position="199"/>
        <end position="220"/>
    </location>
</feature>
<feature type="transmembrane region" description="Helical" evidence="10">
    <location>
        <begin position="20"/>
        <end position="40"/>
    </location>
</feature>
<dbReference type="CDD" id="cd00400">
    <property type="entry name" value="Voltage_gated_ClC"/>
    <property type="match status" value="1"/>
</dbReference>
<dbReference type="Pfam" id="PF00654">
    <property type="entry name" value="Voltage_CLC"/>
    <property type="match status" value="1"/>
</dbReference>
<keyword evidence="4 10" id="KW-1133">Transmembrane helix</keyword>
<evidence type="ECO:0008006" key="12">
    <source>
        <dbReference type="Google" id="ProtNLM"/>
    </source>
</evidence>
<evidence type="ECO:0000256" key="6">
    <source>
        <dbReference type="ARBA" id="ARBA00023136"/>
    </source>
</evidence>
<comment type="subcellular location">
    <subcellularLocation>
        <location evidence="1">Membrane</location>
        <topology evidence="1">Multi-pass membrane protein</topology>
    </subcellularLocation>
</comment>
<dbReference type="GO" id="GO:0034707">
    <property type="term" value="C:chloride channel complex"/>
    <property type="evidence" value="ECO:0007669"/>
    <property type="project" value="UniProtKB-KW"/>
</dbReference>
<proteinExistence type="predicted"/>
<feature type="transmembrane region" description="Helical" evidence="10">
    <location>
        <begin position="153"/>
        <end position="175"/>
    </location>
</feature>
<evidence type="ECO:0000256" key="3">
    <source>
        <dbReference type="ARBA" id="ARBA00022692"/>
    </source>
</evidence>
<accession>X1C151</accession>
<organism evidence="11">
    <name type="scientific">marine sediment metagenome</name>
    <dbReference type="NCBI Taxonomy" id="412755"/>
    <lineage>
        <taxon>unclassified sequences</taxon>
        <taxon>metagenomes</taxon>
        <taxon>ecological metagenomes</taxon>
    </lineage>
</organism>
<dbReference type="InterPro" id="IPR050368">
    <property type="entry name" value="ClC-type_chloride_channel"/>
</dbReference>
<keyword evidence="2" id="KW-0813">Transport</keyword>
<keyword evidence="9" id="KW-0407">Ion channel</keyword>
<keyword evidence="8" id="KW-0868">Chloride</keyword>
<name>X1C151_9ZZZZ</name>
<dbReference type="Gene3D" id="1.10.3080.10">
    <property type="entry name" value="Clc chloride channel"/>
    <property type="match status" value="1"/>
</dbReference>
<dbReference type="PANTHER" id="PTHR43427">
    <property type="entry name" value="CHLORIDE CHANNEL PROTEIN CLC-E"/>
    <property type="match status" value="1"/>
</dbReference>
<evidence type="ECO:0000256" key="5">
    <source>
        <dbReference type="ARBA" id="ARBA00023065"/>
    </source>
</evidence>
<reference evidence="11" key="1">
    <citation type="journal article" date="2014" name="Front. Microbiol.">
        <title>High frequency of phylogenetically diverse reductive dehalogenase-homologous genes in deep subseafloor sedimentary metagenomes.</title>
        <authorList>
            <person name="Kawai M."/>
            <person name="Futagami T."/>
            <person name="Toyoda A."/>
            <person name="Takaki Y."/>
            <person name="Nishi S."/>
            <person name="Hori S."/>
            <person name="Arai W."/>
            <person name="Tsubouchi T."/>
            <person name="Morono Y."/>
            <person name="Uchiyama I."/>
            <person name="Ito T."/>
            <person name="Fujiyama A."/>
            <person name="Inagaki F."/>
            <person name="Takami H."/>
        </authorList>
    </citation>
    <scope>NUCLEOTIDE SEQUENCE</scope>
    <source>
        <strain evidence="11">Expedition CK06-06</strain>
    </source>
</reference>
<feature type="non-terminal residue" evidence="11">
    <location>
        <position position="1"/>
    </location>
</feature>
<keyword evidence="7" id="KW-0869">Chloride channel</keyword>
<keyword evidence="3 10" id="KW-0812">Transmembrane</keyword>
<evidence type="ECO:0000256" key="4">
    <source>
        <dbReference type="ARBA" id="ARBA00022989"/>
    </source>
</evidence>
<dbReference type="AlphaFoldDB" id="X1C151"/>
<feature type="transmembrane region" description="Helical" evidence="10">
    <location>
        <begin position="232"/>
        <end position="253"/>
    </location>
</feature>
<keyword evidence="6 10" id="KW-0472">Membrane</keyword>
<dbReference type="PRINTS" id="PR00762">
    <property type="entry name" value="CLCHANNEL"/>
</dbReference>
<evidence type="ECO:0000313" key="11">
    <source>
        <dbReference type="EMBL" id="GAG87067.1"/>
    </source>
</evidence>
<dbReference type="InterPro" id="IPR014743">
    <property type="entry name" value="Cl-channel_core"/>
</dbReference>
<dbReference type="EMBL" id="BART01010254">
    <property type="protein sequence ID" value="GAG87067.1"/>
    <property type="molecule type" value="Genomic_DNA"/>
</dbReference>
<sequence>GLVMVAFQLLIEVTIFSFSSLPIFLAPLIGGAFSGLLIYFGRNEIQGSGISKAIEITHKPSALRKGTTITKMIATSVSIGTGNPVGREGPAVLIGAGVGSQIGHRLGFKDPSHLRVFLMMGSAAATAGIYRAPLGGALFATEAPYKRDARLGYFVPTIIAAITSFIVFSGIYSFITQTNSNPLFTFQASYQFTLAETPLLIFFGVVAGLVSILFAVSLMATRNFFTVKLPDWADPVFGSLLACVVIFLAALVAGPSLTIAGMGYEVINFLAENPQPILILIILLFSKLFASSSSSMT</sequence>
<evidence type="ECO:0000256" key="10">
    <source>
        <dbReference type="SAM" id="Phobius"/>
    </source>
</evidence>
<protein>
    <recommendedName>
        <fullName evidence="12">Chloride channel protein</fullName>
    </recommendedName>
</protein>
<keyword evidence="5" id="KW-0406">Ion transport</keyword>
<evidence type="ECO:0000256" key="7">
    <source>
        <dbReference type="ARBA" id="ARBA00023173"/>
    </source>
</evidence>